<dbReference type="PANTHER" id="PTHR46623">
    <property type="entry name" value="CARBOXYMETHYLENEBUTENOLIDASE-RELATED"/>
    <property type="match status" value="1"/>
</dbReference>
<dbReference type="InterPro" id="IPR002925">
    <property type="entry name" value="Dienelactn_hydro"/>
</dbReference>
<evidence type="ECO:0000313" key="2">
    <source>
        <dbReference type="EMBL" id="KAF1726657.1"/>
    </source>
</evidence>
<dbReference type="SUPFAM" id="SSF53474">
    <property type="entry name" value="alpha/beta-Hydrolases"/>
    <property type="match status" value="1"/>
</dbReference>
<sequence length="220" mass="23419">MGHWTTLDTPHGRIAAWQADPAGAPRGALVVVQEIFGVNAHIRSVAEGFALEGYAVLAPACFDVVEPGVELAYDADGVERGQALKAAVGLERANDITHAAANALAASHHRVGTVGYCWGGTVALLAALRIGLPSVSYYGAGNLPFLDEPPRAPVMFHFGEQDASIPPDMVQAHRDALPGMEVFTYPAGHGFNCDLRADYEPSSARLARERTLDFFTRNLA</sequence>
<comment type="caution">
    <text evidence="2">The sequence shown here is derived from an EMBL/GenBank/DDBJ whole genome shotgun (WGS) entry which is preliminary data.</text>
</comment>
<feature type="domain" description="Dienelactone hydrolase" evidence="1">
    <location>
        <begin position="15"/>
        <end position="217"/>
    </location>
</feature>
<dbReference type="PANTHER" id="PTHR46623:SF6">
    <property type="entry name" value="ALPHA_BETA-HYDROLASES SUPERFAMILY PROTEIN"/>
    <property type="match status" value="1"/>
</dbReference>
<dbReference type="InterPro" id="IPR051049">
    <property type="entry name" value="Dienelactone_hydrolase-like"/>
</dbReference>
<accession>A0ABQ6ZKG4</accession>
<keyword evidence="3" id="KW-1185">Reference proteome</keyword>
<dbReference type="Gene3D" id="3.40.50.1820">
    <property type="entry name" value="alpha/beta hydrolase"/>
    <property type="match status" value="1"/>
</dbReference>
<dbReference type="Pfam" id="PF01738">
    <property type="entry name" value="DLH"/>
    <property type="match status" value="1"/>
</dbReference>
<dbReference type="InterPro" id="IPR029058">
    <property type="entry name" value="AB_hydrolase_fold"/>
</dbReference>
<evidence type="ECO:0000313" key="3">
    <source>
        <dbReference type="Proteomes" id="UP000781710"/>
    </source>
</evidence>
<protein>
    <submittedName>
        <fullName evidence="2">Carboxymethylenebutenolidase</fullName>
    </submittedName>
</protein>
<reference evidence="2 3" key="1">
    <citation type="submission" date="2017-10" db="EMBL/GenBank/DDBJ databases">
        <title>Whole genome sequencing of members of genus Pseudoxanthomonas.</title>
        <authorList>
            <person name="Kumar S."/>
            <person name="Bansal K."/>
            <person name="Kaur A."/>
            <person name="Patil P."/>
            <person name="Sharma S."/>
            <person name="Patil P.B."/>
        </authorList>
    </citation>
    <scope>NUCLEOTIDE SEQUENCE [LARGE SCALE GENOMIC DNA]</scope>
    <source>
        <strain evidence="2 3">DSM 17109</strain>
    </source>
</reference>
<evidence type="ECO:0000259" key="1">
    <source>
        <dbReference type="Pfam" id="PF01738"/>
    </source>
</evidence>
<dbReference type="EMBL" id="PDWW01000003">
    <property type="protein sequence ID" value="KAF1726657.1"/>
    <property type="molecule type" value="Genomic_DNA"/>
</dbReference>
<dbReference type="Proteomes" id="UP000781710">
    <property type="component" value="Unassembled WGS sequence"/>
</dbReference>
<gene>
    <name evidence="2" type="ORF">CSC78_03640</name>
</gene>
<proteinExistence type="predicted"/>
<dbReference type="RefSeq" id="WP_162336556.1">
    <property type="nucleotide sequence ID" value="NZ_JBHSRQ010000016.1"/>
</dbReference>
<name>A0ABQ6ZKG4_9GAMM</name>
<organism evidence="2 3">
    <name type="scientific">Pseudoxanthomonas japonensis</name>
    <dbReference type="NCBI Taxonomy" id="69284"/>
    <lineage>
        <taxon>Bacteria</taxon>
        <taxon>Pseudomonadati</taxon>
        <taxon>Pseudomonadota</taxon>
        <taxon>Gammaproteobacteria</taxon>
        <taxon>Lysobacterales</taxon>
        <taxon>Lysobacteraceae</taxon>
        <taxon>Pseudoxanthomonas</taxon>
    </lineage>
</organism>